<dbReference type="EMBL" id="CAXKWB010001526">
    <property type="protein sequence ID" value="CAL4064691.1"/>
    <property type="molecule type" value="Genomic_DNA"/>
</dbReference>
<evidence type="ECO:0000259" key="3">
    <source>
        <dbReference type="Pfam" id="PF00685"/>
    </source>
</evidence>
<comment type="caution">
    <text evidence="4">The sequence shown here is derived from an EMBL/GenBank/DDBJ whole genome shotgun (WGS) entry which is preliminary data.</text>
</comment>
<dbReference type="AlphaFoldDB" id="A0AAV2PUN0"/>
<proteinExistence type="inferred from homology"/>
<feature type="domain" description="Sulfotransferase" evidence="3">
    <location>
        <begin position="87"/>
        <end position="362"/>
    </location>
</feature>
<keyword evidence="5" id="KW-1185">Reference proteome</keyword>
<dbReference type="SUPFAM" id="SSF52540">
    <property type="entry name" value="P-loop containing nucleoside triphosphate hydrolases"/>
    <property type="match status" value="1"/>
</dbReference>
<reference evidence="4 5" key="1">
    <citation type="submission" date="2024-05" db="EMBL/GenBank/DDBJ databases">
        <authorList>
            <person name="Wallberg A."/>
        </authorList>
    </citation>
    <scope>NUCLEOTIDE SEQUENCE [LARGE SCALE GENOMIC DNA]</scope>
</reference>
<name>A0AAV2PUN0_MEGNR</name>
<sequence length="371" mass="43642">LHKHGAVVSHGIIVTFHVRFGQVLKMETISGHTITRYEGEELEALRREFKSSHQDTGWVKINPGNWTLPKHFDLVADKIYQFRFRKSDIIINTCPKAGTTWVQEIIWNIINNPNLENPLANSPHFSPDLEIDSFIASEEAHIESDFDKVKSHQGELQEREGTFLKSFDTFPNPRIIKTHIPLTLLPPDTLDCAKVVYVARNPFDVCLSYYHFSRLLKYYNYSGTFEQFAQRFIEGNLLNLPFWEHVYDAWKRRNHHNLHFIFYENLKQDPYKEISKLNTFLETGLTDEQLENIAHFTSFTEMKKRDIMTFGVAETEEHMNMELKEREGGFLRKGVVADWKNYSNQETIGKMKTWIDNSMRNMEIPFIYEIN</sequence>
<evidence type="ECO:0000256" key="1">
    <source>
        <dbReference type="ARBA" id="ARBA00005771"/>
    </source>
</evidence>
<feature type="non-terminal residue" evidence="4">
    <location>
        <position position="1"/>
    </location>
</feature>
<evidence type="ECO:0000313" key="4">
    <source>
        <dbReference type="EMBL" id="CAL4064691.1"/>
    </source>
</evidence>
<gene>
    <name evidence="4" type="ORF">MNOR_LOCUS4199</name>
</gene>
<protein>
    <recommendedName>
        <fullName evidence="3">Sulfotransferase domain-containing protein</fullName>
    </recommendedName>
</protein>
<evidence type="ECO:0000256" key="2">
    <source>
        <dbReference type="ARBA" id="ARBA00022679"/>
    </source>
</evidence>
<dbReference type="Proteomes" id="UP001497623">
    <property type="component" value="Unassembled WGS sequence"/>
</dbReference>
<evidence type="ECO:0000313" key="5">
    <source>
        <dbReference type="Proteomes" id="UP001497623"/>
    </source>
</evidence>
<dbReference type="Gene3D" id="3.40.50.300">
    <property type="entry name" value="P-loop containing nucleotide triphosphate hydrolases"/>
    <property type="match status" value="1"/>
</dbReference>
<dbReference type="InterPro" id="IPR000863">
    <property type="entry name" value="Sulfotransferase_dom"/>
</dbReference>
<dbReference type="InterPro" id="IPR027417">
    <property type="entry name" value="P-loop_NTPase"/>
</dbReference>
<accession>A0AAV2PUN0</accession>
<dbReference type="PANTHER" id="PTHR11783">
    <property type="entry name" value="SULFOTRANSFERASE SULT"/>
    <property type="match status" value="1"/>
</dbReference>
<dbReference type="GO" id="GO:0008146">
    <property type="term" value="F:sulfotransferase activity"/>
    <property type="evidence" value="ECO:0007669"/>
    <property type="project" value="InterPro"/>
</dbReference>
<dbReference type="Pfam" id="PF00685">
    <property type="entry name" value="Sulfotransfer_1"/>
    <property type="match status" value="1"/>
</dbReference>
<comment type="similarity">
    <text evidence="1">Belongs to the sulfotransferase 1 family.</text>
</comment>
<organism evidence="4 5">
    <name type="scientific">Meganyctiphanes norvegica</name>
    <name type="common">Northern krill</name>
    <name type="synonym">Thysanopoda norvegica</name>
    <dbReference type="NCBI Taxonomy" id="48144"/>
    <lineage>
        <taxon>Eukaryota</taxon>
        <taxon>Metazoa</taxon>
        <taxon>Ecdysozoa</taxon>
        <taxon>Arthropoda</taxon>
        <taxon>Crustacea</taxon>
        <taxon>Multicrustacea</taxon>
        <taxon>Malacostraca</taxon>
        <taxon>Eumalacostraca</taxon>
        <taxon>Eucarida</taxon>
        <taxon>Euphausiacea</taxon>
        <taxon>Euphausiidae</taxon>
        <taxon>Meganyctiphanes</taxon>
    </lineage>
</organism>
<keyword evidence="2" id="KW-0808">Transferase</keyword>